<keyword evidence="1" id="KW-1133">Transmembrane helix</keyword>
<evidence type="ECO:0000256" key="1">
    <source>
        <dbReference type="SAM" id="Phobius"/>
    </source>
</evidence>
<keyword evidence="1" id="KW-0472">Membrane</keyword>
<evidence type="ECO:0000313" key="3">
    <source>
        <dbReference type="Proteomes" id="UP000282892"/>
    </source>
</evidence>
<dbReference type="EMBL" id="CP022572">
    <property type="protein sequence ID" value="AZU60361.1"/>
    <property type="molecule type" value="Genomic_DNA"/>
</dbReference>
<evidence type="ECO:0000313" key="2">
    <source>
        <dbReference type="EMBL" id="AZU60361.1"/>
    </source>
</evidence>
<name>A0A3T0HTI1_9BACI</name>
<proteinExistence type="predicted"/>
<gene>
    <name evidence="2" type="ORF">CHR53_03255</name>
</gene>
<keyword evidence="1" id="KW-0812">Transmembrane</keyword>
<keyword evidence="3" id="KW-1185">Reference proteome</keyword>
<organism evidence="2 3">
    <name type="scientific">Neobacillus mesonae</name>
    <dbReference type="NCBI Taxonomy" id="1193713"/>
    <lineage>
        <taxon>Bacteria</taxon>
        <taxon>Bacillati</taxon>
        <taxon>Bacillota</taxon>
        <taxon>Bacilli</taxon>
        <taxon>Bacillales</taxon>
        <taxon>Bacillaceae</taxon>
        <taxon>Neobacillus</taxon>
    </lineage>
</organism>
<reference evidence="2 3" key="1">
    <citation type="submission" date="2017-07" db="EMBL/GenBank/DDBJ databases">
        <title>The complete genome sequence of Bacillus mesonae strain H20-5, an efficient strain improving plant abiotic stress resistance.</title>
        <authorList>
            <person name="Kim S.Y."/>
            <person name="Song H."/>
            <person name="Sang M.K."/>
            <person name="Weon H.-Y."/>
            <person name="Song J."/>
        </authorList>
    </citation>
    <scope>NUCLEOTIDE SEQUENCE [LARGE SCALE GENOMIC DNA]</scope>
    <source>
        <strain evidence="2 3">H20-5</strain>
    </source>
</reference>
<sequence>MPKYILPSYQTPLIPNRTKAPNTQYQSMNKKLPLLQITQIKTYQKMCPLQTYKCPRVVPDTIFQQKPKKTEGAPSVVVPSVFLVFLYLFSGYFLF</sequence>
<dbReference type="KEGG" id="nmk:CHR53_03255"/>
<dbReference type="Proteomes" id="UP000282892">
    <property type="component" value="Chromosome"/>
</dbReference>
<protein>
    <submittedName>
        <fullName evidence="2">Uncharacterized protein</fullName>
    </submittedName>
</protein>
<feature type="transmembrane region" description="Helical" evidence="1">
    <location>
        <begin position="76"/>
        <end position="94"/>
    </location>
</feature>
<accession>A0A3T0HTI1</accession>
<dbReference type="AlphaFoldDB" id="A0A3T0HTI1"/>